<gene>
    <name evidence="1" type="ORF">c0_g1_i1</name>
</gene>
<sequence>MGAGNSTPQTATIINPVRASAIHVTPSVINRLESAKQQIAEVAVPAPTKDEPVHCARCCTCGFFKGKDKEASLLAMKSNELQEAQYVKTLEKLEAMLGKPVRFAEVHSENLKKLEHKLLKCYADNPRQPLVCADAAKEYQNFVFKQQFDSILNAKHITTQKYK</sequence>
<dbReference type="EMBL" id="GDHF01014306">
    <property type="protein sequence ID" value="JAI38008.1"/>
    <property type="molecule type" value="Transcribed_RNA"/>
</dbReference>
<dbReference type="OrthoDB" id="70030at2759"/>
<name>A0A0K8VGM7_BACLA</name>
<protein>
    <submittedName>
        <fullName evidence="1">Uncharacterized protein</fullName>
    </submittedName>
</protein>
<reference evidence="1" key="1">
    <citation type="submission" date="2015-06" db="EMBL/GenBank/DDBJ databases">
        <authorList>
            <person name="Hoefler B.C."/>
            <person name="Straight P.D."/>
        </authorList>
    </citation>
    <scope>NUCLEOTIDE SEQUENCE</scope>
</reference>
<evidence type="ECO:0000313" key="1">
    <source>
        <dbReference type="EMBL" id="JAI38008.1"/>
    </source>
</evidence>
<dbReference type="AlphaFoldDB" id="A0A0K8VGM7"/>
<organism evidence="1">
    <name type="scientific">Bactrocera latifrons</name>
    <name type="common">Malaysian fruit fly</name>
    <name type="synonym">Chaetodacus latifrons</name>
    <dbReference type="NCBI Taxonomy" id="174628"/>
    <lineage>
        <taxon>Eukaryota</taxon>
        <taxon>Metazoa</taxon>
        <taxon>Ecdysozoa</taxon>
        <taxon>Arthropoda</taxon>
        <taxon>Hexapoda</taxon>
        <taxon>Insecta</taxon>
        <taxon>Pterygota</taxon>
        <taxon>Neoptera</taxon>
        <taxon>Endopterygota</taxon>
        <taxon>Diptera</taxon>
        <taxon>Brachycera</taxon>
        <taxon>Muscomorpha</taxon>
        <taxon>Tephritoidea</taxon>
        <taxon>Tephritidae</taxon>
        <taxon>Bactrocera</taxon>
        <taxon>Bactrocera</taxon>
    </lineage>
</organism>
<accession>A0A0K8VGM7</accession>
<proteinExistence type="predicted"/>